<evidence type="ECO:0000256" key="6">
    <source>
        <dbReference type="ARBA" id="ARBA00040565"/>
    </source>
</evidence>
<comment type="subcellular location">
    <subcellularLocation>
        <location evidence="1">Mitochondrion</location>
    </subcellularLocation>
</comment>
<keyword evidence="5" id="KW-0687">Ribonucleoprotein</keyword>
<comment type="similarity">
    <text evidence="2">Belongs to the universal ribosomal protein uL4 family.</text>
</comment>
<dbReference type="PANTHER" id="PTHR10746">
    <property type="entry name" value="50S RIBOSOMAL PROTEIN L4"/>
    <property type="match status" value="1"/>
</dbReference>
<accession>A0ABD2IF86</accession>
<dbReference type="GO" id="GO:0005840">
    <property type="term" value="C:ribosome"/>
    <property type="evidence" value="ECO:0007669"/>
    <property type="project" value="UniProtKB-KW"/>
</dbReference>
<dbReference type="Proteomes" id="UP001620626">
    <property type="component" value="Unassembled WGS sequence"/>
</dbReference>
<evidence type="ECO:0000313" key="8">
    <source>
        <dbReference type="EMBL" id="KAL3071868.1"/>
    </source>
</evidence>
<evidence type="ECO:0000313" key="9">
    <source>
        <dbReference type="Proteomes" id="UP001620626"/>
    </source>
</evidence>
<keyword evidence="9" id="KW-1185">Reference proteome</keyword>
<evidence type="ECO:0000256" key="2">
    <source>
        <dbReference type="ARBA" id="ARBA00010528"/>
    </source>
</evidence>
<dbReference type="FunFam" id="3.40.1370.10:FF:000005">
    <property type="entry name" value="39S ribosomal protein L4, mitochondrial"/>
    <property type="match status" value="1"/>
</dbReference>
<evidence type="ECO:0000256" key="3">
    <source>
        <dbReference type="ARBA" id="ARBA00022980"/>
    </source>
</evidence>
<evidence type="ECO:0000256" key="5">
    <source>
        <dbReference type="ARBA" id="ARBA00023274"/>
    </source>
</evidence>
<keyword evidence="4" id="KW-0496">Mitochondrion</keyword>
<sequence length="337" mass="39335">MPFFDAQTMTLFYTITSYITESIWPLSSKKHFHVWRNGFCKLFKMMSAKFFTHLFNSARPFSTSCCRKELRELWKLDKRNPFQEIPEAWVTSLDDVEQKNCGLIQLHPDIFRVKPRLDLLHRNITWQSNYRNLTLLKMLSRAEMPGGGRKPWPQKKMGRHHAGSIRSPHFIRGGFAHGVRGPYTQFYMLPNTVRSHGLCTALTLKHAQDDLVIVDSYDTLNSSDPQFLNDLADARNWGYSVLFVDLTVNKFNPNLVEATNKIPSFNVMPLYGLNCYSIVKHETLVLTRAVVEALERRILEYIHKAGVHNKKYRYMDYKQQILAEGEHEEDPIYTPFI</sequence>
<evidence type="ECO:0000256" key="7">
    <source>
        <dbReference type="ARBA" id="ARBA00082711"/>
    </source>
</evidence>
<organism evidence="8 9">
    <name type="scientific">Heterodera trifolii</name>
    <dbReference type="NCBI Taxonomy" id="157864"/>
    <lineage>
        <taxon>Eukaryota</taxon>
        <taxon>Metazoa</taxon>
        <taxon>Ecdysozoa</taxon>
        <taxon>Nematoda</taxon>
        <taxon>Chromadorea</taxon>
        <taxon>Rhabditida</taxon>
        <taxon>Tylenchina</taxon>
        <taxon>Tylenchomorpha</taxon>
        <taxon>Tylenchoidea</taxon>
        <taxon>Heteroderidae</taxon>
        <taxon>Heteroderinae</taxon>
        <taxon>Heterodera</taxon>
    </lineage>
</organism>
<dbReference type="SUPFAM" id="SSF52166">
    <property type="entry name" value="Ribosomal protein L4"/>
    <property type="match status" value="1"/>
</dbReference>
<dbReference type="GO" id="GO:1990904">
    <property type="term" value="C:ribonucleoprotein complex"/>
    <property type="evidence" value="ECO:0007669"/>
    <property type="project" value="UniProtKB-KW"/>
</dbReference>
<dbReference type="Gene3D" id="3.40.1370.10">
    <property type="match status" value="1"/>
</dbReference>
<dbReference type="InterPro" id="IPR002136">
    <property type="entry name" value="Ribosomal_uL4"/>
</dbReference>
<protein>
    <recommendedName>
        <fullName evidence="6">Large ribosomal subunit protein uL4m</fullName>
    </recommendedName>
    <alternativeName>
        <fullName evidence="7">39S ribosomal protein L4, mitochondrial</fullName>
    </alternativeName>
</protein>
<dbReference type="AlphaFoldDB" id="A0ABD2IF86"/>
<dbReference type="PANTHER" id="PTHR10746:SF6">
    <property type="entry name" value="LARGE RIBOSOMAL SUBUNIT PROTEIN UL4M"/>
    <property type="match status" value="1"/>
</dbReference>
<comment type="caution">
    <text evidence="8">The sequence shown here is derived from an EMBL/GenBank/DDBJ whole genome shotgun (WGS) entry which is preliminary data.</text>
</comment>
<evidence type="ECO:0000256" key="4">
    <source>
        <dbReference type="ARBA" id="ARBA00023128"/>
    </source>
</evidence>
<dbReference type="InterPro" id="IPR023574">
    <property type="entry name" value="Ribosomal_uL4_dom_sf"/>
</dbReference>
<dbReference type="EMBL" id="JBICBT010001355">
    <property type="protein sequence ID" value="KAL3071868.1"/>
    <property type="molecule type" value="Genomic_DNA"/>
</dbReference>
<keyword evidence="3" id="KW-0689">Ribosomal protein</keyword>
<name>A0ABD2IF86_9BILA</name>
<gene>
    <name evidence="8" type="ORF">niasHT_031059</name>
</gene>
<proteinExistence type="inferred from homology"/>
<reference evidence="8 9" key="1">
    <citation type="submission" date="2024-10" db="EMBL/GenBank/DDBJ databases">
        <authorList>
            <person name="Kim D."/>
        </authorList>
    </citation>
    <scope>NUCLEOTIDE SEQUENCE [LARGE SCALE GENOMIC DNA]</scope>
    <source>
        <strain evidence="8">BH-2024</strain>
    </source>
</reference>
<evidence type="ECO:0000256" key="1">
    <source>
        <dbReference type="ARBA" id="ARBA00004173"/>
    </source>
</evidence>
<dbReference type="GO" id="GO:0005743">
    <property type="term" value="C:mitochondrial inner membrane"/>
    <property type="evidence" value="ECO:0007669"/>
    <property type="project" value="UniProtKB-ARBA"/>
</dbReference>
<dbReference type="Pfam" id="PF00573">
    <property type="entry name" value="Ribosomal_L4"/>
    <property type="match status" value="1"/>
</dbReference>
<dbReference type="InterPro" id="IPR013005">
    <property type="entry name" value="Ribosomal_uL4-like"/>
</dbReference>